<evidence type="ECO:0000313" key="11">
    <source>
        <dbReference type="EMBL" id="PPB48461.1"/>
    </source>
</evidence>
<evidence type="ECO:0000259" key="9">
    <source>
        <dbReference type="PROSITE" id="PS51096"/>
    </source>
</evidence>
<protein>
    <recommendedName>
        <fullName evidence="5">Phosphocarrier protein HPr</fullName>
        <ecNumber evidence="4">2.7.1.121</ecNumber>
    </recommendedName>
</protein>
<comment type="caution">
    <text evidence="11">The sequence shown here is derived from an EMBL/GenBank/DDBJ whole genome shotgun (WGS) entry which is preliminary data.</text>
</comment>
<dbReference type="Pfam" id="PF03610">
    <property type="entry name" value="EIIA-man"/>
    <property type="match status" value="1"/>
</dbReference>
<dbReference type="GO" id="GO:0016020">
    <property type="term" value="C:membrane"/>
    <property type="evidence" value="ECO:0007669"/>
    <property type="project" value="InterPro"/>
</dbReference>
<dbReference type="SUPFAM" id="SSF53062">
    <property type="entry name" value="PTS system fructose IIA component-like"/>
    <property type="match status" value="1"/>
</dbReference>
<evidence type="ECO:0000256" key="4">
    <source>
        <dbReference type="ARBA" id="ARBA00012095"/>
    </source>
</evidence>
<sequence length="252" mass="25029">MSVGLVIVSHSEKIAEGVVELAAQMAPDVVLAAAGGTGDGTGPARIGTSFDRVQAAIERADGGDGVVVLTDLGSAVMTAEMVLEFLDPGARERVRLAQAALVEGAVAAAVQAQGGSPLADVVRAAEGAVVSLRPEEFEPFVTHAAAAPGAEPAPSSAGSGTEGEPGSTVRGSWTLPNQMGLHARPAATLATGLTDLDAEVTVNGVDGKSVMLLMSLGLGQGRTVTVEAVGPDAQAAVDFVGREVEAGFGEPA</sequence>
<feature type="compositionally biased region" description="Low complexity" evidence="8">
    <location>
        <begin position="147"/>
        <end position="159"/>
    </location>
</feature>
<accession>A0A2S5IV96</accession>
<organism evidence="11 12">
    <name type="scientific">Arthrobacter pityocampae</name>
    <dbReference type="NCBI Taxonomy" id="547334"/>
    <lineage>
        <taxon>Bacteria</taxon>
        <taxon>Bacillati</taxon>
        <taxon>Actinomycetota</taxon>
        <taxon>Actinomycetes</taxon>
        <taxon>Micrococcales</taxon>
        <taxon>Micrococcaceae</taxon>
        <taxon>Arthrobacter</taxon>
    </lineage>
</organism>
<dbReference type="GO" id="GO:0009401">
    <property type="term" value="P:phosphoenolpyruvate-dependent sugar phosphotransferase system"/>
    <property type="evidence" value="ECO:0007669"/>
    <property type="project" value="InterPro"/>
</dbReference>
<evidence type="ECO:0000256" key="7">
    <source>
        <dbReference type="ARBA" id="ARBA00046577"/>
    </source>
</evidence>
<dbReference type="GO" id="GO:0019563">
    <property type="term" value="P:glycerol catabolic process"/>
    <property type="evidence" value="ECO:0007669"/>
    <property type="project" value="InterPro"/>
</dbReference>
<comment type="subunit">
    <text evidence="7">Homodimer. The dihydroxyacetone kinase complex is composed of a homodimer of DhaM, a homodimer of DhaK and the subunit DhaL.</text>
</comment>
<dbReference type="Gene3D" id="3.40.50.510">
    <property type="entry name" value="Phosphotransferase system, mannose-type IIA component"/>
    <property type="match status" value="1"/>
</dbReference>
<dbReference type="GO" id="GO:0047324">
    <property type="term" value="F:phosphoenolpyruvate-glycerone phosphotransferase activity"/>
    <property type="evidence" value="ECO:0007669"/>
    <property type="project" value="UniProtKB-EC"/>
</dbReference>
<dbReference type="Pfam" id="PF00381">
    <property type="entry name" value="PTS-HPr"/>
    <property type="match status" value="1"/>
</dbReference>
<comment type="catalytic activity">
    <reaction evidence="1">
        <text>dihydroxyacetone + phosphoenolpyruvate = dihydroxyacetone phosphate + pyruvate</text>
        <dbReference type="Rhea" id="RHEA:18381"/>
        <dbReference type="ChEBI" id="CHEBI:15361"/>
        <dbReference type="ChEBI" id="CHEBI:16016"/>
        <dbReference type="ChEBI" id="CHEBI:57642"/>
        <dbReference type="ChEBI" id="CHEBI:58702"/>
        <dbReference type="EC" id="2.7.1.121"/>
    </reaction>
</comment>
<evidence type="ECO:0000259" key="10">
    <source>
        <dbReference type="PROSITE" id="PS51350"/>
    </source>
</evidence>
<dbReference type="EMBL" id="PRKW01000005">
    <property type="protein sequence ID" value="PPB48461.1"/>
    <property type="molecule type" value="Genomic_DNA"/>
</dbReference>
<dbReference type="SUPFAM" id="SSF55594">
    <property type="entry name" value="HPr-like"/>
    <property type="match status" value="1"/>
</dbReference>
<dbReference type="OrthoDB" id="350754at2"/>
<evidence type="ECO:0000313" key="12">
    <source>
        <dbReference type="Proteomes" id="UP000239297"/>
    </source>
</evidence>
<evidence type="ECO:0000256" key="1">
    <source>
        <dbReference type="ARBA" id="ARBA00001113"/>
    </source>
</evidence>
<dbReference type="AlphaFoldDB" id="A0A2S5IV96"/>
<reference evidence="11 12" key="1">
    <citation type="journal article" date="2014" name="Int. J. Syst. Evol. Microbiol.">
        <title>Arthrobacter pityocampae sp. nov., isolated from Thaumetopoea pityocampa (Lep., Thaumetopoeidae).</title>
        <authorList>
            <person name="Ince I.A."/>
            <person name="Demirbag Z."/>
            <person name="Kati H."/>
        </authorList>
    </citation>
    <scope>NUCLEOTIDE SEQUENCE [LARGE SCALE GENOMIC DNA]</scope>
    <source>
        <strain evidence="11 12">Tp2</strain>
    </source>
</reference>
<feature type="domain" description="PTS EIIA type-4" evidence="9">
    <location>
        <begin position="2"/>
        <end position="132"/>
    </location>
</feature>
<dbReference type="PANTHER" id="PTHR38594">
    <property type="entry name" value="PEP-DEPENDENT DIHYDROXYACETONE KINASE, PHOSPHORYL DONOR SUBUNIT DHAM"/>
    <property type="match status" value="1"/>
</dbReference>
<evidence type="ECO:0000256" key="6">
    <source>
        <dbReference type="ARBA" id="ARBA00022679"/>
    </source>
</evidence>
<evidence type="ECO:0000256" key="3">
    <source>
        <dbReference type="ARBA" id="ARBA00003681"/>
    </source>
</evidence>
<dbReference type="PROSITE" id="PS00369">
    <property type="entry name" value="PTS_HPR_HIS"/>
    <property type="match status" value="1"/>
</dbReference>
<dbReference type="NCBIfam" id="TIGR01003">
    <property type="entry name" value="PTS_HPr_family"/>
    <property type="match status" value="1"/>
</dbReference>
<proteinExistence type="predicted"/>
<dbReference type="EC" id="2.7.1.121" evidence="4"/>
<keyword evidence="11" id="KW-0418">Kinase</keyword>
<feature type="domain" description="HPr" evidence="10">
    <location>
        <begin position="168"/>
        <end position="251"/>
    </location>
</feature>
<dbReference type="NCBIfam" id="TIGR02364">
    <property type="entry name" value="dha_pts"/>
    <property type="match status" value="1"/>
</dbReference>
<dbReference type="PROSITE" id="PS51096">
    <property type="entry name" value="PTS_EIIA_TYPE_4"/>
    <property type="match status" value="1"/>
</dbReference>
<dbReference type="InterPro" id="IPR039643">
    <property type="entry name" value="DhaM"/>
</dbReference>
<dbReference type="CDD" id="cd00367">
    <property type="entry name" value="PTS-HPr_like"/>
    <property type="match status" value="1"/>
</dbReference>
<dbReference type="RefSeq" id="WP_104121865.1">
    <property type="nucleotide sequence ID" value="NZ_PRKW01000005.1"/>
</dbReference>
<name>A0A2S5IV96_9MICC</name>
<keyword evidence="6" id="KW-0808">Transferase</keyword>
<dbReference type="Gene3D" id="3.30.1340.10">
    <property type="entry name" value="HPr-like"/>
    <property type="match status" value="1"/>
</dbReference>
<comment type="function">
    <text evidence="3">General (non sugar-specific) component of the phosphoenolpyruvate-dependent sugar phosphotransferase system (sugar PTS). This major carbohydrate active-transport system catalyzes the phosphorylation of incoming sugar substrates concomitantly with their translocation across the cell membrane. The phosphoryl group from phosphoenolpyruvate (PEP) is transferred to the phosphoryl carrier protein HPr by enzyme I. Phospho-HPr then transfers it to the PTS EIIA domain.</text>
</comment>
<dbReference type="InterPro" id="IPR012844">
    <property type="entry name" value="DhaM_N"/>
</dbReference>
<comment type="function">
    <text evidence="2">Component of the dihydroxyacetone kinase complex, which is responsible for the phosphoenolpyruvate (PEP)-dependent phosphorylation of dihydroxyacetone. DhaM serves as the phosphoryl donor. Is phosphorylated by phosphoenolpyruvate in an EI- and HPr-dependent reaction, and a phosphorelay system on histidine residues finally leads to phosphoryl transfer to DhaL and dihydroxyacetone.</text>
</comment>
<dbReference type="Proteomes" id="UP000239297">
    <property type="component" value="Unassembled WGS sequence"/>
</dbReference>
<dbReference type="PANTHER" id="PTHR38594:SF1">
    <property type="entry name" value="PEP-DEPENDENT DIHYDROXYACETONE KINASE, PHOSPHORYL DONOR SUBUNIT DHAM"/>
    <property type="match status" value="1"/>
</dbReference>
<dbReference type="InterPro" id="IPR004701">
    <property type="entry name" value="PTS_EIIA_man-typ"/>
</dbReference>
<evidence type="ECO:0000256" key="5">
    <source>
        <dbReference type="ARBA" id="ARBA00020422"/>
    </source>
</evidence>
<dbReference type="PROSITE" id="PS51350">
    <property type="entry name" value="PTS_HPR_DOM"/>
    <property type="match status" value="1"/>
</dbReference>
<evidence type="ECO:0000256" key="8">
    <source>
        <dbReference type="SAM" id="MobiDB-lite"/>
    </source>
</evidence>
<dbReference type="InterPro" id="IPR035895">
    <property type="entry name" value="HPr-like_sf"/>
</dbReference>
<keyword evidence="12" id="KW-1185">Reference proteome</keyword>
<dbReference type="PRINTS" id="PR00107">
    <property type="entry name" value="PHOSPHOCPHPR"/>
</dbReference>
<dbReference type="InterPro" id="IPR036662">
    <property type="entry name" value="PTS_EIIA_man-typ_sf"/>
</dbReference>
<dbReference type="InterPro" id="IPR001020">
    <property type="entry name" value="PTS_HPr_His_P_site"/>
</dbReference>
<feature type="region of interest" description="Disordered" evidence="8">
    <location>
        <begin position="147"/>
        <end position="172"/>
    </location>
</feature>
<dbReference type="InterPro" id="IPR000032">
    <property type="entry name" value="HPr-like"/>
</dbReference>
<gene>
    <name evidence="11" type="ORF">C4K88_11970</name>
</gene>
<evidence type="ECO:0000256" key="2">
    <source>
        <dbReference type="ARBA" id="ARBA00002788"/>
    </source>
</evidence>